<feature type="chain" id="PRO_5045581057" evidence="1">
    <location>
        <begin position="27"/>
        <end position="91"/>
    </location>
</feature>
<dbReference type="InterPro" id="IPR025421">
    <property type="entry name" value="DUF4148"/>
</dbReference>
<evidence type="ECO:0000256" key="1">
    <source>
        <dbReference type="SAM" id="SignalP"/>
    </source>
</evidence>
<name>A0ABX8UUS6_9BURK</name>
<keyword evidence="1" id="KW-0732">Signal</keyword>
<feature type="signal peptide" evidence="1">
    <location>
        <begin position="1"/>
        <end position="26"/>
    </location>
</feature>
<protein>
    <submittedName>
        <fullName evidence="2">DUF4148 domain-containing protein</fullName>
    </submittedName>
</protein>
<keyword evidence="3" id="KW-1185">Reference proteome</keyword>
<dbReference type="Proteomes" id="UP000826462">
    <property type="component" value="Chromosome 2"/>
</dbReference>
<proteinExistence type="predicted"/>
<organism evidence="2 3">
    <name type="scientific">Paraburkholderia edwinii</name>
    <dbReference type="NCBI Taxonomy" id="2861782"/>
    <lineage>
        <taxon>Bacteria</taxon>
        <taxon>Pseudomonadati</taxon>
        <taxon>Pseudomonadota</taxon>
        <taxon>Betaproteobacteria</taxon>
        <taxon>Burkholderiales</taxon>
        <taxon>Burkholderiaceae</taxon>
        <taxon>Paraburkholderia</taxon>
    </lineage>
</organism>
<dbReference type="EMBL" id="CP080096">
    <property type="protein sequence ID" value="QYD72581.1"/>
    <property type="molecule type" value="Genomic_DNA"/>
</dbReference>
<evidence type="ECO:0000313" key="3">
    <source>
        <dbReference type="Proteomes" id="UP000826462"/>
    </source>
</evidence>
<reference evidence="2 3" key="1">
    <citation type="submission" date="2021-07" db="EMBL/GenBank/DDBJ databases">
        <title>Paraburkholderia edwinii protects Aspergillus sp. from phenazines by acting as a toxin sponge.</title>
        <authorList>
            <person name="Dahlstrom K.M."/>
            <person name="Newman D.K."/>
        </authorList>
    </citation>
    <scope>NUCLEOTIDE SEQUENCE [LARGE SCALE GENOMIC DNA]</scope>
    <source>
        <strain evidence="2 3">Pe01</strain>
    </source>
</reference>
<gene>
    <name evidence="2" type="ORF">KZJ38_22980</name>
</gene>
<sequence length="91" mass="9614">MSIAKLTLLAFTASLSAAFVTEAALAQGKTREQVQQELAQARHDGVVPITKTSYPPSAEQIARNKELHAISKHAGEASPGIDHHDGAIASR</sequence>
<dbReference type="RefSeq" id="WP_219802003.1">
    <property type="nucleotide sequence ID" value="NZ_CP080096.1"/>
</dbReference>
<dbReference type="Pfam" id="PF13663">
    <property type="entry name" value="DUF4148"/>
    <property type="match status" value="1"/>
</dbReference>
<evidence type="ECO:0000313" key="2">
    <source>
        <dbReference type="EMBL" id="QYD72581.1"/>
    </source>
</evidence>
<accession>A0ABX8UUS6</accession>